<dbReference type="OrthoDB" id="773066at2"/>
<feature type="signal peptide" evidence="1">
    <location>
        <begin position="1"/>
        <end position="19"/>
    </location>
</feature>
<proteinExistence type="predicted"/>
<dbReference type="STRING" id="652787.SAMN05216490_0136"/>
<dbReference type="Proteomes" id="UP000199679">
    <property type="component" value="Chromosome I"/>
</dbReference>
<dbReference type="EMBL" id="LT629740">
    <property type="protein sequence ID" value="SDR88900.1"/>
    <property type="molecule type" value="Genomic_DNA"/>
</dbReference>
<evidence type="ECO:0000256" key="1">
    <source>
        <dbReference type="SAM" id="SignalP"/>
    </source>
</evidence>
<protein>
    <submittedName>
        <fullName evidence="2">Uncharacterized protein</fullName>
    </submittedName>
</protein>
<name>A0A1H1MQM2_MUCMA</name>
<sequence>MKKTIVLSICLLTMLLACHKNRSAVNQIKDGDMSLGISRLKNGEGNSGTLDFAIRLISNKQLLADKDKSFRNSLWYSMDSCFYLMKGQRKIYSAIVQPIANGVAGTFEYMLSFNEEDLKAGNWSLIYDDRYLNHKKYTLSVPEE</sequence>
<keyword evidence="1" id="KW-0732">Signal</keyword>
<accession>A0A1H1MQM2</accession>
<organism evidence="2 3">
    <name type="scientific">Mucilaginibacter mallensis</name>
    <dbReference type="NCBI Taxonomy" id="652787"/>
    <lineage>
        <taxon>Bacteria</taxon>
        <taxon>Pseudomonadati</taxon>
        <taxon>Bacteroidota</taxon>
        <taxon>Sphingobacteriia</taxon>
        <taxon>Sphingobacteriales</taxon>
        <taxon>Sphingobacteriaceae</taxon>
        <taxon>Mucilaginibacter</taxon>
    </lineage>
</organism>
<evidence type="ECO:0000313" key="3">
    <source>
        <dbReference type="Proteomes" id="UP000199679"/>
    </source>
</evidence>
<dbReference type="RefSeq" id="WP_157682008.1">
    <property type="nucleotide sequence ID" value="NZ_LT629740.1"/>
</dbReference>
<reference evidence="2 3" key="1">
    <citation type="submission" date="2016-10" db="EMBL/GenBank/DDBJ databases">
        <authorList>
            <person name="de Groot N.N."/>
        </authorList>
    </citation>
    <scope>NUCLEOTIDE SEQUENCE [LARGE SCALE GENOMIC DNA]</scope>
    <source>
        <strain evidence="2 3">MP1X4</strain>
    </source>
</reference>
<feature type="chain" id="PRO_5009254671" evidence="1">
    <location>
        <begin position="20"/>
        <end position="144"/>
    </location>
</feature>
<gene>
    <name evidence="2" type="ORF">SAMN05216490_0136</name>
</gene>
<evidence type="ECO:0000313" key="2">
    <source>
        <dbReference type="EMBL" id="SDR88900.1"/>
    </source>
</evidence>
<keyword evidence="3" id="KW-1185">Reference proteome</keyword>
<dbReference type="AlphaFoldDB" id="A0A1H1MQM2"/>
<dbReference type="PROSITE" id="PS51257">
    <property type="entry name" value="PROKAR_LIPOPROTEIN"/>
    <property type="match status" value="1"/>
</dbReference>